<comment type="caution">
    <text evidence="1">The sequence shown here is derived from an EMBL/GenBank/DDBJ whole genome shotgun (WGS) entry which is preliminary data.</text>
</comment>
<dbReference type="EMBL" id="BJCC01000004">
    <property type="protein sequence ID" value="GCF92590.1"/>
    <property type="molecule type" value="Genomic_DNA"/>
</dbReference>
<dbReference type="Proteomes" id="UP000290567">
    <property type="component" value="Unassembled WGS sequence"/>
</dbReference>
<dbReference type="AlphaFoldDB" id="A0A4P5P4L9"/>
<reference evidence="2" key="1">
    <citation type="submission" date="2019-02" db="EMBL/GenBank/DDBJ databases">
        <title>Draft genome sequence of Enterococcus sp. Gos25-1.</title>
        <authorList>
            <person name="Tanaka N."/>
            <person name="Shiwa Y."/>
            <person name="Fujita N."/>
        </authorList>
    </citation>
    <scope>NUCLEOTIDE SEQUENCE [LARGE SCALE GENOMIC DNA]</scope>
    <source>
        <strain evidence="2">Gos25-1</strain>
    </source>
</reference>
<keyword evidence="2" id="KW-1185">Reference proteome</keyword>
<dbReference type="InterPro" id="IPR036895">
    <property type="entry name" value="Uracil-DNA_glycosylase-like_sf"/>
</dbReference>
<sequence>MKITVRDELATYIQENYSEECNELLEYLPAHQLNTQSIKAIMLNEIAAPTPEDDFYSDQELSYYMETTVQLFEEAGFPIKRVEELLNAGIYITNVVKTPSVSGKIQPADIDHYLPLLQRELSLFPDAKVWMLMGDVARKAVNRISKQETNKNALPATSTYKLRHQENYFKEIRLLPAYIMTGKNLKIEKSKRVMSAEEISKMLQIIKE</sequence>
<proteinExistence type="predicted"/>
<dbReference type="SUPFAM" id="SSF52141">
    <property type="entry name" value="Uracil-DNA glycosylase-like"/>
    <property type="match status" value="1"/>
</dbReference>
<evidence type="ECO:0000313" key="1">
    <source>
        <dbReference type="EMBL" id="GCF92590.1"/>
    </source>
</evidence>
<dbReference type="Gene3D" id="3.40.470.10">
    <property type="entry name" value="Uracil-DNA glycosylase-like domain"/>
    <property type="match status" value="1"/>
</dbReference>
<organism evidence="1 2">
    <name type="scientific">Enterococcus florum</name>
    <dbReference type="NCBI Taxonomy" id="2480627"/>
    <lineage>
        <taxon>Bacteria</taxon>
        <taxon>Bacillati</taxon>
        <taxon>Bacillota</taxon>
        <taxon>Bacilli</taxon>
        <taxon>Lactobacillales</taxon>
        <taxon>Enterococcaceae</taxon>
        <taxon>Enterococcus</taxon>
    </lineage>
</organism>
<evidence type="ECO:0008006" key="3">
    <source>
        <dbReference type="Google" id="ProtNLM"/>
    </source>
</evidence>
<dbReference type="RefSeq" id="WP_146621094.1">
    <property type="nucleotide sequence ID" value="NZ_BJCC01000004.1"/>
</dbReference>
<protein>
    <recommendedName>
        <fullName evidence="3">Uracil-DNA glycosylase</fullName>
    </recommendedName>
</protein>
<name>A0A4P5P4L9_9ENTE</name>
<evidence type="ECO:0000313" key="2">
    <source>
        <dbReference type="Proteomes" id="UP000290567"/>
    </source>
</evidence>
<dbReference type="OrthoDB" id="1648625at2"/>
<gene>
    <name evidence="1" type="ORF">NRIC_04810</name>
</gene>
<accession>A0A4P5P4L9</accession>